<dbReference type="PANTHER" id="PTHR44858:SF1">
    <property type="entry name" value="UDP-N-ACETYLGLUCOSAMINE--PEPTIDE N-ACETYLGLUCOSAMINYLTRANSFERASE SPINDLY-RELATED"/>
    <property type="match status" value="1"/>
</dbReference>
<dbReference type="InterPro" id="IPR041664">
    <property type="entry name" value="AAA_16"/>
</dbReference>
<dbReference type="InterPro" id="IPR050498">
    <property type="entry name" value="Ycf3"/>
</dbReference>
<dbReference type="OrthoDB" id="9814944at2"/>
<keyword evidence="1" id="KW-0677">Repeat</keyword>
<accession>A0A561UPS8</accession>
<protein>
    <submittedName>
        <fullName evidence="5">AAA ATPase-like protein</fullName>
    </submittedName>
</protein>
<reference evidence="5 6" key="1">
    <citation type="submission" date="2019-06" db="EMBL/GenBank/DDBJ databases">
        <title>Sequencing the genomes of 1000 actinobacteria strains.</title>
        <authorList>
            <person name="Klenk H.-P."/>
        </authorList>
    </citation>
    <scope>NUCLEOTIDE SEQUENCE [LARGE SCALE GENOMIC DNA]</scope>
    <source>
        <strain evidence="5 6">DSM 44826</strain>
    </source>
</reference>
<feature type="repeat" description="TPR" evidence="3">
    <location>
        <begin position="550"/>
        <end position="583"/>
    </location>
</feature>
<dbReference type="InterPro" id="IPR027417">
    <property type="entry name" value="P-loop_NTPase"/>
</dbReference>
<comment type="caution">
    <text evidence="5">The sequence shown here is derived from an EMBL/GenBank/DDBJ whole genome shotgun (WGS) entry which is preliminary data.</text>
</comment>
<evidence type="ECO:0000313" key="6">
    <source>
        <dbReference type="Proteomes" id="UP000317940"/>
    </source>
</evidence>
<dbReference type="EMBL" id="VIWT01000001">
    <property type="protein sequence ID" value="TWG01334.1"/>
    <property type="molecule type" value="Genomic_DNA"/>
</dbReference>
<dbReference type="Gene3D" id="3.40.50.300">
    <property type="entry name" value="P-loop containing nucleotide triphosphate hydrolases"/>
    <property type="match status" value="1"/>
</dbReference>
<dbReference type="Pfam" id="PF13191">
    <property type="entry name" value="AAA_16"/>
    <property type="match status" value="1"/>
</dbReference>
<evidence type="ECO:0000256" key="2">
    <source>
        <dbReference type="ARBA" id="ARBA00022803"/>
    </source>
</evidence>
<dbReference type="InterPro" id="IPR011990">
    <property type="entry name" value="TPR-like_helical_dom_sf"/>
</dbReference>
<dbReference type="SUPFAM" id="SSF48452">
    <property type="entry name" value="TPR-like"/>
    <property type="match status" value="1"/>
</dbReference>
<dbReference type="SUPFAM" id="SSF52540">
    <property type="entry name" value="P-loop containing nucleoside triphosphate hydrolases"/>
    <property type="match status" value="1"/>
</dbReference>
<keyword evidence="6" id="KW-1185">Reference proteome</keyword>
<organism evidence="5 6">
    <name type="scientific">Kitasatospora viridis</name>
    <dbReference type="NCBI Taxonomy" id="281105"/>
    <lineage>
        <taxon>Bacteria</taxon>
        <taxon>Bacillati</taxon>
        <taxon>Actinomycetota</taxon>
        <taxon>Actinomycetes</taxon>
        <taxon>Kitasatosporales</taxon>
        <taxon>Streptomycetaceae</taxon>
        <taxon>Kitasatospora</taxon>
    </lineage>
</organism>
<dbReference type="AlphaFoldDB" id="A0A561UPS8"/>
<dbReference type="Gene3D" id="1.25.40.10">
    <property type="entry name" value="Tetratricopeptide repeat domain"/>
    <property type="match status" value="1"/>
</dbReference>
<dbReference type="Proteomes" id="UP000317940">
    <property type="component" value="Unassembled WGS sequence"/>
</dbReference>
<dbReference type="PANTHER" id="PTHR44858">
    <property type="entry name" value="TETRATRICOPEPTIDE REPEAT PROTEIN 6"/>
    <property type="match status" value="1"/>
</dbReference>
<dbReference type="InterPro" id="IPR019734">
    <property type="entry name" value="TPR_rpt"/>
</dbReference>
<dbReference type="SMART" id="SM00028">
    <property type="entry name" value="TPR"/>
    <property type="match status" value="3"/>
</dbReference>
<name>A0A561UPS8_9ACTN</name>
<gene>
    <name evidence="5" type="ORF">FHX73_115226</name>
</gene>
<sequence length="671" mass="71630">MAGRIPTRQELIRRHRRNGFVGRRAELEQFRAALRQPPTGAEQFLFVLHGASGLGKTALARRFEVTARQAGALTARLDGDAADPLEAMRAIGEQFAVQGSPLVGFDRELARYRLRRHDLDGEVAKSAAALTAGPGGGAGGGVSVPARSGAAELTPVFLHDLAEAAEQHPWLLLLLDDYQVLGPALDGWLHELLITGRHGELPGNVLVVLAGREPLDAERWRDCADLVTELPLAPLTEQEVRQLLVWRGVPEPEAADEAVRLAGGLPLLAATLGAAARSAREAPAAAGPAGGRALVLVGGDRRGPVVGASSAGAGPAAAPGLAIRASAVDPAAGDAVAAVVGRLLRALPDPDRQALLLACAVPRELDHRAWRTLTGEEPGAQFDWLTALPLVTEHAGGFRYQEPARAVLLGLLRTSSPAGWWELHSRLADDCAEQRAELEERDRPAGGSWEPGWWTDPHWRELRRREAYHRLCADARQALPEVLRTVLDAADHGAGELRCWVRLVVQAGEDGADSGLRSWGRRLRKAAAQPGPGVLGLLISQAGYDPAGRVLAYTLRGRQHLAERRYAQAVADLTAAIGLEPASVRALFGRAVAFSRMGRGQEALVDLGRVVELAPEEAGALVQRALILLTLGRPGEARQDIARAERVAPQDPMVFVGRGVLHGWSGGRSRR</sequence>
<keyword evidence="2 3" id="KW-0802">TPR repeat</keyword>
<feature type="domain" description="Orc1-like AAA ATPase" evidence="4">
    <location>
        <begin position="20"/>
        <end position="183"/>
    </location>
</feature>
<dbReference type="RefSeq" id="WP_145907511.1">
    <property type="nucleotide sequence ID" value="NZ_VIWT01000001.1"/>
</dbReference>
<evidence type="ECO:0000256" key="3">
    <source>
        <dbReference type="PROSITE-ProRule" id="PRU00339"/>
    </source>
</evidence>
<evidence type="ECO:0000313" key="5">
    <source>
        <dbReference type="EMBL" id="TWG01334.1"/>
    </source>
</evidence>
<proteinExistence type="predicted"/>
<evidence type="ECO:0000256" key="1">
    <source>
        <dbReference type="ARBA" id="ARBA00022737"/>
    </source>
</evidence>
<evidence type="ECO:0000259" key="4">
    <source>
        <dbReference type="Pfam" id="PF13191"/>
    </source>
</evidence>
<dbReference type="PROSITE" id="PS50005">
    <property type="entry name" value="TPR"/>
    <property type="match status" value="1"/>
</dbReference>